<evidence type="ECO:0000313" key="10">
    <source>
        <dbReference type="EMBL" id="KIV99886.1"/>
    </source>
</evidence>
<feature type="region of interest" description="Disordered" evidence="7">
    <location>
        <begin position="133"/>
        <end position="154"/>
    </location>
</feature>
<feature type="domain" description="Centrosomin N-terminal motif 1" evidence="8">
    <location>
        <begin position="163"/>
        <end position="235"/>
    </location>
</feature>
<dbReference type="GO" id="GO:0005737">
    <property type="term" value="C:cytoplasm"/>
    <property type="evidence" value="ECO:0007669"/>
    <property type="project" value="UniProtKB-ARBA"/>
</dbReference>
<evidence type="ECO:0000256" key="4">
    <source>
        <dbReference type="ARBA" id="ARBA00023054"/>
    </source>
</evidence>
<sequence>MAHFVETPRTDAVDRTRFTMLDLSEMPSFQAPAGKDDLLKAVRSSQNTSRHAIATPSARVPLAGRSRNAQAKNEFTPLLHSATKNRMAMRGMNEKENAGLATPAALRPGFQLSSPNMPEASTLGDSSVMSDHTPVPEVNSSSFENSTPMALPKGQLDSGNVLTLREQEARLEKIDKENFGLKLKIHFLEENLKKTGTEWSQQALRENTELKVTQMTMEHELKKYRKQLLQAERDLQAYKQQLQEHAEKVQKRHADEALKAEVDRLRQALEDRERQLAEMQLRLESAENTMQSMSEQEKLRDQIEELEAEIQARNRDIDERDDEIEFLKAQLREAENKADDDFDDKTRQLNEQLDRIEELEAELKRVSRQKDEELDAVQEEHDAAKREHIAEIEDLRRQLENAQKDKRDQLREFETRLQSYNREKTSQIEDLERKLLASEKEKADEIESLELRLKLAESKGDNQSQLAQQAAEDARQQMKLIISEKDTELDDLRAQIQSLRVVEDELEACRKQLQDATADAAKRQEEERLQEEALADLRNTVAERDRELRQLKTVASEQASTLREVERLKAIVADRDSDIENLKQTVNAQNSSLEDLRRTRIELASREQALKGAYEEAKQLKGAISDRDRQIETLRKTLEDRTSELEVLRKNNEEPHTQIEGMQSILRHRDNDLEDLRGTVNELETKLESLQVTADERLRTINELRGELEKTKQELEDEIQVLEATLDEAEDDKEKMQSRLKLLESQIEDTKEIQSKLSPMGKDLRAAQREKMRLEQQVASLERDREVADQERESLQATIEKLRRELQCAQATPKLTPSRDRQIESLRKQLDDLSAQLTLKEEKHSKEIAELQRLLRASSLDLEAANIRLQEAEKDLAELQSDSTKQLQRKAQEGREESARLITDMAALEKKHMAELKGLAKQITVLRGRYERERSFREGLGFQKQWFLMNVEMYAECNQADLKLLEDMGIKPSLSVQERRPTLKTVGLMIMFTARVKRLAGQWNEKKKMQEQLAAKLEGMRRAKTVVQQRSTRRSLPLGTR</sequence>
<dbReference type="InterPro" id="IPR019528">
    <property type="entry name" value="PACT_domain"/>
</dbReference>
<evidence type="ECO:0000313" key="11">
    <source>
        <dbReference type="Proteomes" id="UP000053259"/>
    </source>
</evidence>
<dbReference type="GO" id="GO:0005815">
    <property type="term" value="C:microtubule organizing center"/>
    <property type="evidence" value="ECO:0007669"/>
    <property type="project" value="UniProtKB-SubCell"/>
</dbReference>
<dbReference type="InterPro" id="IPR012943">
    <property type="entry name" value="Cnn_1N"/>
</dbReference>
<evidence type="ECO:0000256" key="3">
    <source>
        <dbReference type="ARBA" id="ARBA00022553"/>
    </source>
</evidence>
<reference evidence="10 11" key="1">
    <citation type="submission" date="2015-01" db="EMBL/GenBank/DDBJ databases">
        <title>The Genome Sequence of Ochroconis gallopava CBS43764.</title>
        <authorList>
            <consortium name="The Broad Institute Genomics Platform"/>
            <person name="Cuomo C."/>
            <person name="de Hoog S."/>
            <person name="Gorbushina A."/>
            <person name="Stielow B."/>
            <person name="Teixiera M."/>
            <person name="Abouelleil A."/>
            <person name="Chapman S.B."/>
            <person name="Priest M."/>
            <person name="Young S.K."/>
            <person name="Wortman J."/>
            <person name="Nusbaum C."/>
            <person name="Birren B."/>
        </authorList>
    </citation>
    <scope>NUCLEOTIDE SEQUENCE [LARGE SCALE GENOMIC DNA]</scope>
    <source>
        <strain evidence="10 11">CBS 43764</strain>
    </source>
</reference>
<dbReference type="Pfam" id="PF10495">
    <property type="entry name" value="PACT_coil_coil"/>
    <property type="match status" value="1"/>
</dbReference>
<evidence type="ECO:0000256" key="2">
    <source>
        <dbReference type="ARBA" id="ARBA00022490"/>
    </source>
</evidence>
<dbReference type="InParanoid" id="A0A0D1YGF9"/>
<dbReference type="RefSeq" id="XP_016209756.1">
    <property type="nucleotide sequence ID" value="XM_016362471.1"/>
</dbReference>
<keyword evidence="2" id="KW-0963">Cytoplasm</keyword>
<keyword evidence="3" id="KW-0597">Phosphoprotein</keyword>
<feature type="coiled-coil region" evidence="6">
    <location>
        <begin position="214"/>
        <end position="554"/>
    </location>
</feature>
<dbReference type="Pfam" id="PF07989">
    <property type="entry name" value="Cnn_1N"/>
    <property type="match status" value="1"/>
</dbReference>
<feature type="domain" description="Pericentrin/AKAP-450 centrosomal targeting" evidence="9">
    <location>
        <begin position="929"/>
        <end position="1003"/>
    </location>
</feature>
<feature type="compositionally biased region" description="Polar residues" evidence="7">
    <location>
        <begin position="138"/>
        <end position="148"/>
    </location>
</feature>
<evidence type="ECO:0000256" key="7">
    <source>
        <dbReference type="SAM" id="MobiDB-lite"/>
    </source>
</evidence>
<dbReference type="Gene3D" id="1.10.287.1490">
    <property type="match status" value="1"/>
</dbReference>
<evidence type="ECO:0000259" key="9">
    <source>
        <dbReference type="Pfam" id="PF10495"/>
    </source>
</evidence>
<gene>
    <name evidence="10" type="ORF">PV09_08550</name>
</gene>
<dbReference type="GeneID" id="27316523"/>
<evidence type="ECO:0000256" key="5">
    <source>
        <dbReference type="ARBA" id="ARBA00023212"/>
    </source>
</evidence>
<dbReference type="STRING" id="253628.A0A0D1YGF9"/>
<name>A0A0D1YGF9_9PEZI</name>
<protein>
    <recommendedName>
        <fullName evidence="12">Centrosomin N-terminal motif 1 domain-containing protein</fullName>
    </recommendedName>
</protein>
<dbReference type="OrthoDB" id="10255000at2759"/>
<accession>A0A0D1YGF9</accession>
<feature type="coiled-coil region" evidence="6">
    <location>
        <begin position="631"/>
        <end position="911"/>
    </location>
</feature>
<keyword evidence="5" id="KW-0206">Cytoskeleton</keyword>
<evidence type="ECO:0000259" key="8">
    <source>
        <dbReference type="Pfam" id="PF07989"/>
    </source>
</evidence>
<dbReference type="AlphaFoldDB" id="A0A0D1YGF9"/>
<dbReference type="EMBL" id="KN847570">
    <property type="protein sequence ID" value="KIV99886.1"/>
    <property type="molecule type" value="Genomic_DNA"/>
</dbReference>
<comment type="subcellular location">
    <subcellularLocation>
        <location evidence="1">Cytoplasm</location>
        <location evidence="1">Cytoskeleton</location>
        <location evidence="1">Microtubule organizing center</location>
    </subcellularLocation>
</comment>
<keyword evidence="11" id="KW-1185">Reference proteome</keyword>
<evidence type="ECO:0000256" key="6">
    <source>
        <dbReference type="SAM" id="Coils"/>
    </source>
</evidence>
<keyword evidence="4 6" id="KW-0175">Coiled coil</keyword>
<organism evidence="10 11">
    <name type="scientific">Verruconis gallopava</name>
    <dbReference type="NCBI Taxonomy" id="253628"/>
    <lineage>
        <taxon>Eukaryota</taxon>
        <taxon>Fungi</taxon>
        <taxon>Dikarya</taxon>
        <taxon>Ascomycota</taxon>
        <taxon>Pezizomycotina</taxon>
        <taxon>Dothideomycetes</taxon>
        <taxon>Pleosporomycetidae</taxon>
        <taxon>Venturiales</taxon>
        <taxon>Sympoventuriaceae</taxon>
        <taxon>Verruconis</taxon>
    </lineage>
</organism>
<dbReference type="HOGENOM" id="CLU_278102_0_0_1"/>
<dbReference type="VEuPathDB" id="FungiDB:PV09_08550"/>
<evidence type="ECO:0008006" key="12">
    <source>
        <dbReference type="Google" id="ProtNLM"/>
    </source>
</evidence>
<proteinExistence type="predicted"/>
<dbReference type="Proteomes" id="UP000053259">
    <property type="component" value="Unassembled WGS sequence"/>
</dbReference>
<evidence type="ECO:0000256" key="1">
    <source>
        <dbReference type="ARBA" id="ARBA00004267"/>
    </source>
</evidence>